<dbReference type="OrthoDB" id="9784998at2"/>
<feature type="chain" id="PRO_5021868564" evidence="1">
    <location>
        <begin position="23"/>
        <end position="164"/>
    </location>
</feature>
<keyword evidence="1" id="KW-0732">Signal</keyword>
<evidence type="ECO:0000313" key="2">
    <source>
        <dbReference type="EMBL" id="TSH90512.1"/>
    </source>
</evidence>
<keyword evidence="3" id="KW-1185">Reference proteome</keyword>
<reference evidence="2 3" key="1">
    <citation type="submission" date="2019-07" db="EMBL/GenBank/DDBJ databases">
        <title>Qingshengfaniella alkalisoli gen. nov., sp. nov., isolated from saline soil.</title>
        <authorList>
            <person name="Xu L."/>
            <person name="Huang X.-X."/>
            <person name="Sun J.-Q."/>
        </authorList>
    </citation>
    <scope>NUCLEOTIDE SEQUENCE [LARGE SCALE GENOMIC DNA]</scope>
    <source>
        <strain evidence="2 3">DSM 27279</strain>
    </source>
</reference>
<feature type="signal peptide" evidence="1">
    <location>
        <begin position="1"/>
        <end position="22"/>
    </location>
</feature>
<dbReference type="EMBL" id="VLTJ01000039">
    <property type="protein sequence ID" value="TSH90512.1"/>
    <property type="molecule type" value="Genomic_DNA"/>
</dbReference>
<dbReference type="Proteomes" id="UP000318405">
    <property type="component" value="Unassembled WGS sequence"/>
</dbReference>
<sequence>MLKHLRLLLLACACLLAPHAGAAELREIDWLDMIPPDELAELEKMADIEIDHNSDIPAEPIGSSRTVATMDGVRGKLPGYIVPLSSDDKNRVTEFFLVPYYGACIHVPPPPGNQIVWVKPAEPVPNVEIWNPYWIEGTMHVRATQNDVAAASYSFEAEQVRPYM</sequence>
<dbReference type="Gene3D" id="2.40.50.870">
    <property type="entry name" value="Protein of unknown function (DUF3299)"/>
    <property type="match status" value="1"/>
</dbReference>
<gene>
    <name evidence="2" type="ORF">FOZ76_22135</name>
</gene>
<organism evidence="2 3">
    <name type="scientific">Verticiella sediminum</name>
    <dbReference type="NCBI Taxonomy" id="1247510"/>
    <lineage>
        <taxon>Bacteria</taxon>
        <taxon>Pseudomonadati</taxon>
        <taxon>Pseudomonadota</taxon>
        <taxon>Betaproteobacteria</taxon>
        <taxon>Burkholderiales</taxon>
        <taxon>Alcaligenaceae</taxon>
        <taxon>Verticiella</taxon>
    </lineage>
</organism>
<evidence type="ECO:0000313" key="3">
    <source>
        <dbReference type="Proteomes" id="UP000318405"/>
    </source>
</evidence>
<protein>
    <submittedName>
        <fullName evidence="2">DUF3299 domain-containing protein</fullName>
    </submittedName>
</protein>
<dbReference type="InterPro" id="IPR021727">
    <property type="entry name" value="DUF3299"/>
</dbReference>
<comment type="caution">
    <text evidence="2">The sequence shown here is derived from an EMBL/GenBank/DDBJ whole genome shotgun (WGS) entry which is preliminary data.</text>
</comment>
<dbReference type="Pfam" id="PF11736">
    <property type="entry name" value="DUF3299"/>
    <property type="match status" value="1"/>
</dbReference>
<evidence type="ECO:0000256" key="1">
    <source>
        <dbReference type="SAM" id="SignalP"/>
    </source>
</evidence>
<accession>A0A556AC93</accession>
<dbReference type="RefSeq" id="WP_143950429.1">
    <property type="nucleotide sequence ID" value="NZ_BAABMB010000003.1"/>
</dbReference>
<name>A0A556AC93_9BURK</name>
<proteinExistence type="predicted"/>
<dbReference type="AlphaFoldDB" id="A0A556AC93"/>